<dbReference type="GeneID" id="29080283"/>
<proteinExistence type="predicted"/>
<protein>
    <recommendedName>
        <fullName evidence="3">Head-to-tail adaptor</fullName>
    </recommendedName>
</protein>
<dbReference type="RefSeq" id="YP_009287488.1">
    <property type="nucleotide sequence ID" value="NC_031074.1"/>
</dbReference>
<evidence type="ECO:0000313" key="2">
    <source>
        <dbReference type="Proteomes" id="UP000202170"/>
    </source>
</evidence>
<name>A0A1B3AY79_9CAUD</name>
<dbReference type="EMBL" id="KX557272">
    <property type="protein sequence ID" value="AOE43709.1"/>
    <property type="molecule type" value="Genomic_DNA"/>
</dbReference>
<evidence type="ECO:0008006" key="3">
    <source>
        <dbReference type="Google" id="ProtNLM"/>
    </source>
</evidence>
<keyword evidence="2" id="KW-1185">Reference proteome</keyword>
<gene>
    <name evidence="1" type="primary">19</name>
    <name evidence="1" type="ORF">SEA_BANTAM_19</name>
</gene>
<evidence type="ECO:0000313" key="1">
    <source>
        <dbReference type="EMBL" id="AOE43709.1"/>
    </source>
</evidence>
<sequence length="131" mass="14750">MALFATAQDVFDGSYLPLDRSREAWITTQIENAEGLLRTEVRRLRNVQSLADLSTLDASNAKAVIVNAVLRMAHNPKGLKREGVQDQSFERFAEARGGEIYFTDKELSRFRTTARRRIGNISVAPPKWGQV</sequence>
<reference evidence="2" key="1">
    <citation type="submission" date="2016-07" db="EMBL/GenBank/DDBJ databases">
        <authorList>
            <person name="Florea S."/>
            <person name="Webb J.S."/>
            <person name="Jaromczyk J."/>
            <person name="Schardl C.L."/>
        </authorList>
    </citation>
    <scope>NUCLEOTIDE SEQUENCE [LARGE SCALE GENOMIC DNA]</scope>
</reference>
<dbReference type="KEGG" id="vg:29080283"/>
<organism evidence="1 2">
    <name type="scientific">Gordonia phage Bantam</name>
    <dbReference type="NCBI Taxonomy" id="1887641"/>
    <lineage>
        <taxon>Viruses</taxon>
        <taxon>Duplodnaviria</taxon>
        <taxon>Heunggongvirae</taxon>
        <taxon>Uroviricota</taxon>
        <taxon>Caudoviricetes</taxon>
        <taxon>Bantamvirus</taxon>
        <taxon>Bantamvirus bantam</taxon>
    </lineage>
</organism>
<dbReference type="Proteomes" id="UP000202170">
    <property type="component" value="Segment"/>
</dbReference>
<accession>A0A1B3AY79</accession>